<comment type="caution">
    <text evidence="1">The sequence shown here is derived from an EMBL/GenBank/DDBJ whole genome shotgun (WGS) entry which is preliminary data.</text>
</comment>
<feature type="non-terminal residue" evidence="1">
    <location>
        <position position="1"/>
    </location>
</feature>
<keyword evidence="2" id="KW-1185">Reference proteome</keyword>
<accession>A0A8J2K8N7</accession>
<dbReference type="EMBL" id="CAJVCH010194788">
    <property type="protein sequence ID" value="CAG7730456.1"/>
    <property type="molecule type" value="Genomic_DNA"/>
</dbReference>
<dbReference type="Proteomes" id="UP000708208">
    <property type="component" value="Unassembled WGS sequence"/>
</dbReference>
<evidence type="ECO:0000313" key="1">
    <source>
        <dbReference type="EMBL" id="CAG7730456.1"/>
    </source>
</evidence>
<sequence length="268" mass="29933">QLYSVLQLSSISPETNYVNSVQLMDHCVLMNEDGIPLMFDEHTSLNLDSFVVPDNCTLFLIKVVALTAQQAQTKEGIQSLETRILKTYGHPVVEIDAFAWQELLDSEKIPYVLQKLVGNILLQLASYLVFGHYNILKVSPTRIAFKKKDMTLTPNQENPHNTLGEFFNTLLFSVAGTYVCTYCSNELFVSTSKISSSKNSLDFSAMVRIGALYRMPDVSTKNIYNVVCGNCMTSIGSEMQGITSGGKSVGSLFRVNRQQLRFVQAKKK</sequence>
<name>A0A8J2K8N7_9HEXA</name>
<dbReference type="OrthoDB" id="443524at2759"/>
<protein>
    <submittedName>
        <fullName evidence="1">Uncharacterized protein</fullName>
    </submittedName>
</protein>
<dbReference type="AlphaFoldDB" id="A0A8J2K8N7"/>
<evidence type="ECO:0000313" key="2">
    <source>
        <dbReference type="Proteomes" id="UP000708208"/>
    </source>
</evidence>
<proteinExistence type="predicted"/>
<gene>
    <name evidence="1" type="ORF">AFUS01_LOCUS19100</name>
</gene>
<reference evidence="1" key="1">
    <citation type="submission" date="2021-06" db="EMBL/GenBank/DDBJ databases">
        <authorList>
            <person name="Hodson N. C."/>
            <person name="Mongue J. A."/>
            <person name="Jaron S. K."/>
        </authorList>
    </citation>
    <scope>NUCLEOTIDE SEQUENCE</scope>
</reference>
<organism evidence="1 2">
    <name type="scientific">Allacma fusca</name>
    <dbReference type="NCBI Taxonomy" id="39272"/>
    <lineage>
        <taxon>Eukaryota</taxon>
        <taxon>Metazoa</taxon>
        <taxon>Ecdysozoa</taxon>
        <taxon>Arthropoda</taxon>
        <taxon>Hexapoda</taxon>
        <taxon>Collembola</taxon>
        <taxon>Symphypleona</taxon>
        <taxon>Sminthuridae</taxon>
        <taxon>Allacma</taxon>
    </lineage>
</organism>